<accession>A0AAN7BE20</accession>
<reference evidence="3" key="2">
    <citation type="submission" date="2023-05" db="EMBL/GenBank/DDBJ databases">
        <authorList>
            <consortium name="Lawrence Berkeley National Laboratory"/>
            <person name="Steindorff A."/>
            <person name="Hensen N."/>
            <person name="Bonometti L."/>
            <person name="Westerberg I."/>
            <person name="Brannstrom I.O."/>
            <person name="Guillou S."/>
            <person name="Cros-Aarteil S."/>
            <person name="Calhoun S."/>
            <person name="Haridas S."/>
            <person name="Kuo A."/>
            <person name="Mondo S."/>
            <person name="Pangilinan J."/>
            <person name="Riley R."/>
            <person name="Labutti K."/>
            <person name="Andreopoulos B."/>
            <person name="Lipzen A."/>
            <person name="Chen C."/>
            <person name="Yanf M."/>
            <person name="Daum C."/>
            <person name="Ng V."/>
            <person name="Clum A."/>
            <person name="Ohm R."/>
            <person name="Martin F."/>
            <person name="Silar P."/>
            <person name="Natvig D."/>
            <person name="Lalanne C."/>
            <person name="Gautier V."/>
            <person name="Ament-Velasquez S.L."/>
            <person name="Kruys A."/>
            <person name="Hutchinson M.I."/>
            <person name="Powell A.J."/>
            <person name="Barry K."/>
            <person name="Miller A.N."/>
            <person name="Grigoriev I.V."/>
            <person name="Debuchy R."/>
            <person name="Gladieux P."/>
            <person name="Thoren M.H."/>
            <person name="Johannesson H."/>
        </authorList>
    </citation>
    <scope>NUCLEOTIDE SEQUENCE</scope>
    <source>
        <strain evidence="3">CBS 990.96</strain>
    </source>
</reference>
<evidence type="ECO:0000313" key="4">
    <source>
        <dbReference type="Proteomes" id="UP001301958"/>
    </source>
</evidence>
<sequence>TGWRRTAVINTTILISLLAVAFQASNNGASKRYFIMFRANCDTVGRIDISLHLLLNAFSTAVLASSNFFMQILNVPTRQEIDHWHSKCGPTQYFFHIGVSSWKNAFRVKRWKTVAWVVLLISSIPINLFFNSAIFPTDSREGEYNMVIAKEDFARGGEFFL</sequence>
<feature type="transmembrane region" description="Helical" evidence="1">
    <location>
        <begin position="7"/>
        <end position="29"/>
    </location>
</feature>
<dbReference type="Proteomes" id="UP001301958">
    <property type="component" value="Unassembled WGS sequence"/>
</dbReference>
<dbReference type="PANTHER" id="PTHR35395">
    <property type="entry name" value="DUF6536 DOMAIN-CONTAINING PROTEIN"/>
    <property type="match status" value="1"/>
</dbReference>
<feature type="non-terminal residue" evidence="3">
    <location>
        <position position="1"/>
    </location>
</feature>
<protein>
    <recommendedName>
        <fullName evidence="2">DUF6536 domain-containing protein</fullName>
    </recommendedName>
</protein>
<evidence type="ECO:0000256" key="1">
    <source>
        <dbReference type="SAM" id="Phobius"/>
    </source>
</evidence>
<dbReference type="PANTHER" id="PTHR35395:SF1">
    <property type="entry name" value="DUF6536 DOMAIN-CONTAINING PROTEIN"/>
    <property type="match status" value="1"/>
</dbReference>
<gene>
    <name evidence="3" type="ORF">QBC38DRAFT_342817</name>
</gene>
<feature type="transmembrane region" description="Helical" evidence="1">
    <location>
        <begin position="113"/>
        <end position="135"/>
    </location>
</feature>
<keyword evidence="4" id="KW-1185">Reference proteome</keyword>
<dbReference type="InterPro" id="IPR046623">
    <property type="entry name" value="DUF6536"/>
</dbReference>
<evidence type="ECO:0000259" key="2">
    <source>
        <dbReference type="Pfam" id="PF20163"/>
    </source>
</evidence>
<keyword evidence="1" id="KW-0472">Membrane</keyword>
<dbReference type="AlphaFoldDB" id="A0AAN7BE20"/>
<keyword evidence="1" id="KW-0812">Transmembrane</keyword>
<comment type="caution">
    <text evidence="3">The sequence shown here is derived from an EMBL/GenBank/DDBJ whole genome shotgun (WGS) entry which is preliminary data.</text>
</comment>
<evidence type="ECO:0000313" key="3">
    <source>
        <dbReference type="EMBL" id="KAK4220538.1"/>
    </source>
</evidence>
<proteinExistence type="predicted"/>
<name>A0AAN7BE20_9PEZI</name>
<reference evidence="3" key="1">
    <citation type="journal article" date="2023" name="Mol. Phylogenet. Evol.">
        <title>Genome-scale phylogeny and comparative genomics of the fungal order Sordariales.</title>
        <authorList>
            <person name="Hensen N."/>
            <person name="Bonometti L."/>
            <person name="Westerberg I."/>
            <person name="Brannstrom I.O."/>
            <person name="Guillou S."/>
            <person name="Cros-Aarteil S."/>
            <person name="Calhoun S."/>
            <person name="Haridas S."/>
            <person name="Kuo A."/>
            <person name="Mondo S."/>
            <person name="Pangilinan J."/>
            <person name="Riley R."/>
            <person name="LaButti K."/>
            <person name="Andreopoulos B."/>
            <person name="Lipzen A."/>
            <person name="Chen C."/>
            <person name="Yan M."/>
            <person name="Daum C."/>
            <person name="Ng V."/>
            <person name="Clum A."/>
            <person name="Steindorff A."/>
            <person name="Ohm R.A."/>
            <person name="Martin F."/>
            <person name="Silar P."/>
            <person name="Natvig D.O."/>
            <person name="Lalanne C."/>
            <person name="Gautier V."/>
            <person name="Ament-Velasquez S.L."/>
            <person name="Kruys A."/>
            <person name="Hutchinson M.I."/>
            <person name="Powell A.J."/>
            <person name="Barry K."/>
            <person name="Miller A.N."/>
            <person name="Grigoriev I.V."/>
            <person name="Debuchy R."/>
            <person name="Gladieux P."/>
            <person name="Hiltunen Thoren M."/>
            <person name="Johannesson H."/>
        </authorList>
    </citation>
    <scope>NUCLEOTIDE SEQUENCE</scope>
    <source>
        <strain evidence="3">CBS 990.96</strain>
    </source>
</reference>
<keyword evidence="1" id="KW-1133">Transmembrane helix</keyword>
<dbReference type="EMBL" id="MU865727">
    <property type="protein sequence ID" value="KAK4220538.1"/>
    <property type="molecule type" value="Genomic_DNA"/>
</dbReference>
<feature type="non-terminal residue" evidence="3">
    <location>
        <position position="161"/>
    </location>
</feature>
<organism evidence="3 4">
    <name type="scientific">Podospora fimiseda</name>
    <dbReference type="NCBI Taxonomy" id="252190"/>
    <lineage>
        <taxon>Eukaryota</taxon>
        <taxon>Fungi</taxon>
        <taxon>Dikarya</taxon>
        <taxon>Ascomycota</taxon>
        <taxon>Pezizomycotina</taxon>
        <taxon>Sordariomycetes</taxon>
        <taxon>Sordariomycetidae</taxon>
        <taxon>Sordariales</taxon>
        <taxon>Podosporaceae</taxon>
        <taxon>Podospora</taxon>
    </lineage>
</organism>
<feature type="domain" description="DUF6536" evidence="2">
    <location>
        <begin position="7"/>
        <end position="154"/>
    </location>
</feature>
<dbReference type="Pfam" id="PF20163">
    <property type="entry name" value="DUF6536"/>
    <property type="match status" value="1"/>
</dbReference>
<feature type="transmembrane region" description="Helical" evidence="1">
    <location>
        <begin position="49"/>
        <end position="70"/>
    </location>
</feature>